<protein>
    <submittedName>
        <fullName evidence="1">Uncharacterized protein</fullName>
    </submittedName>
</protein>
<evidence type="ECO:0000313" key="2">
    <source>
        <dbReference type="Proteomes" id="UP000053144"/>
    </source>
</evidence>
<dbReference type="Gramene" id="KOM49554">
    <property type="protein sequence ID" value="KOM49554"/>
    <property type="gene ID" value="LR48_Vigan08g038100"/>
</dbReference>
<organism evidence="1 2">
    <name type="scientific">Phaseolus angularis</name>
    <name type="common">Azuki bean</name>
    <name type="synonym">Vigna angularis</name>
    <dbReference type="NCBI Taxonomy" id="3914"/>
    <lineage>
        <taxon>Eukaryota</taxon>
        <taxon>Viridiplantae</taxon>
        <taxon>Streptophyta</taxon>
        <taxon>Embryophyta</taxon>
        <taxon>Tracheophyta</taxon>
        <taxon>Spermatophyta</taxon>
        <taxon>Magnoliopsida</taxon>
        <taxon>eudicotyledons</taxon>
        <taxon>Gunneridae</taxon>
        <taxon>Pentapetalae</taxon>
        <taxon>rosids</taxon>
        <taxon>fabids</taxon>
        <taxon>Fabales</taxon>
        <taxon>Fabaceae</taxon>
        <taxon>Papilionoideae</taxon>
        <taxon>50 kb inversion clade</taxon>
        <taxon>NPAAA clade</taxon>
        <taxon>indigoferoid/millettioid clade</taxon>
        <taxon>Phaseoleae</taxon>
        <taxon>Vigna</taxon>
    </lineage>
</organism>
<sequence length="143" mass="16459">MWTKMTMQIGNVMLYMLNSSIKSIKAVTHVQLQLFKSCIDAFLHCIEVVPTNVRRSLIPLMTSSNEVVCCRTRVVVVVVEEVLDYGVEEEEEEEEENFCEPICYQRFGSIQRTLSLVLILWYAYYVGQVFHPPIQFENVVGSG</sequence>
<reference evidence="2" key="1">
    <citation type="journal article" date="2015" name="Proc. Natl. Acad. Sci. U.S.A.">
        <title>Genome sequencing of adzuki bean (Vigna angularis) provides insight into high starch and low fat accumulation and domestication.</title>
        <authorList>
            <person name="Yang K."/>
            <person name="Tian Z."/>
            <person name="Chen C."/>
            <person name="Luo L."/>
            <person name="Zhao B."/>
            <person name="Wang Z."/>
            <person name="Yu L."/>
            <person name="Li Y."/>
            <person name="Sun Y."/>
            <person name="Li W."/>
            <person name="Chen Y."/>
            <person name="Li Y."/>
            <person name="Zhang Y."/>
            <person name="Ai D."/>
            <person name="Zhao J."/>
            <person name="Shang C."/>
            <person name="Ma Y."/>
            <person name="Wu B."/>
            <person name="Wang M."/>
            <person name="Gao L."/>
            <person name="Sun D."/>
            <person name="Zhang P."/>
            <person name="Guo F."/>
            <person name="Wang W."/>
            <person name="Li Y."/>
            <person name="Wang J."/>
            <person name="Varshney R.K."/>
            <person name="Wang J."/>
            <person name="Ling H.Q."/>
            <person name="Wan P."/>
        </authorList>
    </citation>
    <scope>NUCLEOTIDE SEQUENCE</scope>
    <source>
        <strain evidence="2">cv. Jingnong 6</strain>
    </source>
</reference>
<proteinExistence type="predicted"/>
<name>A0A0L9V4D1_PHAAN</name>
<accession>A0A0L9V4D1</accession>
<dbReference type="EMBL" id="CM003378">
    <property type="protein sequence ID" value="KOM49554.1"/>
    <property type="molecule type" value="Genomic_DNA"/>
</dbReference>
<dbReference type="Proteomes" id="UP000053144">
    <property type="component" value="Chromosome 8"/>
</dbReference>
<dbReference type="AlphaFoldDB" id="A0A0L9V4D1"/>
<gene>
    <name evidence="1" type="ORF">LR48_Vigan08g038100</name>
</gene>
<evidence type="ECO:0000313" key="1">
    <source>
        <dbReference type="EMBL" id="KOM49554.1"/>
    </source>
</evidence>